<evidence type="ECO:0000313" key="4">
    <source>
        <dbReference type="EMBL" id="KNC48287.1"/>
    </source>
</evidence>
<dbReference type="Proteomes" id="UP000054408">
    <property type="component" value="Unassembled WGS sequence"/>
</dbReference>
<dbReference type="PANTHER" id="PTHR11913">
    <property type="entry name" value="COFILIN-RELATED"/>
    <property type="match status" value="1"/>
</dbReference>
<dbReference type="EMBL" id="GL349450">
    <property type="protein sequence ID" value="KNC48287.1"/>
    <property type="molecule type" value="Genomic_DNA"/>
</dbReference>
<accession>A0A0L0D7C3</accession>
<dbReference type="Pfam" id="PF00241">
    <property type="entry name" value="Cofilin_ADF"/>
    <property type="match status" value="1"/>
</dbReference>
<dbReference type="GO" id="GO:0003779">
    <property type="term" value="F:actin binding"/>
    <property type="evidence" value="ECO:0007669"/>
    <property type="project" value="UniProtKB-KW"/>
</dbReference>
<keyword evidence="5" id="KW-1185">Reference proteome</keyword>
<dbReference type="RefSeq" id="XP_013758854.1">
    <property type="nucleotide sequence ID" value="XM_013903400.1"/>
</dbReference>
<dbReference type="GO" id="GO:0030042">
    <property type="term" value="P:actin filament depolymerization"/>
    <property type="evidence" value="ECO:0007669"/>
    <property type="project" value="InterPro"/>
</dbReference>
<feature type="domain" description="ADF-H" evidence="3">
    <location>
        <begin position="1"/>
        <end position="137"/>
    </location>
</feature>
<proteinExistence type="inferred from homology"/>
<evidence type="ECO:0000256" key="1">
    <source>
        <dbReference type="ARBA" id="ARBA00006844"/>
    </source>
</evidence>
<dbReference type="GeneID" id="25564056"/>
<evidence type="ECO:0000259" key="3">
    <source>
        <dbReference type="PROSITE" id="PS51263"/>
    </source>
</evidence>
<dbReference type="STRING" id="461836.A0A0L0D7C3"/>
<dbReference type="InterPro" id="IPR017904">
    <property type="entry name" value="ADF/Cofilin"/>
</dbReference>
<protein>
    <recommendedName>
        <fullName evidence="3">ADF-H domain-containing protein</fullName>
    </recommendedName>
</protein>
<evidence type="ECO:0000256" key="2">
    <source>
        <dbReference type="ARBA" id="ARBA00023203"/>
    </source>
</evidence>
<comment type="similarity">
    <text evidence="1">Belongs to the actin-binding proteins ADF family.</text>
</comment>
<dbReference type="AlphaFoldDB" id="A0A0L0D7C3"/>
<dbReference type="InterPro" id="IPR002108">
    <property type="entry name" value="ADF-H"/>
</dbReference>
<reference evidence="4 5" key="1">
    <citation type="submission" date="2010-05" db="EMBL/GenBank/DDBJ databases">
        <title>The Genome Sequence of Thecamonas trahens ATCC 50062.</title>
        <authorList>
            <consortium name="The Broad Institute Genome Sequencing Platform"/>
            <person name="Russ C."/>
            <person name="Cuomo C."/>
            <person name="Shea T."/>
            <person name="Young S.K."/>
            <person name="Zeng Q."/>
            <person name="Koehrsen M."/>
            <person name="Haas B."/>
            <person name="Borodovsky M."/>
            <person name="Guigo R."/>
            <person name="Alvarado L."/>
            <person name="Berlin A."/>
            <person name="Bochicchio J."/>
            <person name="Borenstein D."/>
            <person name="Chapman S."/>
            <person name="Chen Z."/>
            <person name="Freedman E."/>
            <person name="Gellesch M."/>
            <person name="Goldberg J."/>
            <person name="Griggs A."/>
            <person name="Gujja S."/>
            <person name="Heilman E."/>
            <person name="Heiman D."/>
            <person name="Hepburn T."/>
            <person name="Howarth C."/>
            <person name="Jen D."/>
            <person name="Larson L."/>
            <person name="Mehta T."/>
            <person name="Park D."/>
            <person name="Pearson M."/>
            <person name="Roberts A."/>
            <person name="Saif S."/>
            <person name="Shenoy N."/>
            <person name="Sisk P."/>
            <person name="Stolte C."/>
            <person name="Sykes S."/>
            <person name="Thomson T."/>
            <person name="Walk T."/>
            <person name="White J."/>
            <person name="Yandava C."/>
            <person name="Burger G."/>
            <person name="Gray M.W."/>
            <person name="Holland P.W.H."/>
            <person name="King N."/>
            <person name="Lang F.B.F."/>
            <person name="Roger A.J."/>
            <person name="Ruiz-Trillo I."/>
            <person name="Lander E."/>
            <person name="Nusbaum C."/>
        </authorList>
    </citation>
    <scope>NUCLEOTIDE SEQUENCE [LARGE SCALE GENOMIC DNA]</scope>
    <source>
        <strain evidence="4 5">ATCC 50062</strain>
    </source>
</reference>
<dbReference type="OrthoDB" id="10249245at2759"/>
<dbReference type="OMA" id="CTVQANG"/>
<sequence length="148" mass="16285">MAQLEATDDAIEAFNSLRRAGGGAFVTLVLGESITLGETHLPGPDGQTMAYEEFVNSLRDDTPRFIFYNFAFETTTGGSRLKVLLIKWVPGRTTRVDKMRYSMWSSSVKAAFKGAHCTVQANGVDDLDYLTVLERAAKFERDPVVGLA</sequence>
<dbReference type="InterPro" id="IPR029006">
    <property type="entry name" value="ADF-H/Gelsolin-like_dom_sf"/>
</dbReference>
<organism evidence="4 5">
    <name type="scientific">Thecamonas trahens ATCC 50062</name>
    <dbReference type="NCBI Taxonomy" id="461836"/>
    <lineage>
        <taxon>Eukaryota</taxon>
        <taxon>Apusozoa</taxon>
        <taxon>Apusomonadida</taxon>
        <taxon>Apusomonadidae</taxon>
        <taxon>Thecamonas</taxon>
    </lineage>
</organism>
<dbReference type="GO" id="GO:0015629">
    <property type="term" value="C:actin cytoskeleton"/>
    <property type="evidence" value="ECO:0007669"/>
    <property type="project" value="InterPro"/>
</dbReference>
<dbReference type="SUPFAM" id="SSF55753">
    <property type="entry name" value="Actin depolymerizing proteins"/>
    <property type="match status" value="1"/>
</dbReference>
<dbReference type="PROSITE" id="PS51263">
    <property type="entry name" value="ADF_H"/>
    <property type="match status" value="1"/>
</dbReference>
<keyword evidence="2" id="KW-0009">Actin-binding</keyword>
<gene>
    <name evidence="4" type="ORF">AMSG_04517</name>
</gene>
<dbReference type="SMART" id="SM00102">
    <property type="entry name" value="ADF"/>
    <property type="match status" value="1"/>
</dbReference>
<name>A0A0L0D7C3_THETB</name>
<dbReference type="Gene3D" id="3.40.20.10">
    <property type="entry name" value="Severin"/>
    <property type="match status" value="1"/>
</dbReference>
<evidence type="ECO:0000313" key="5">
    <source>
        <dbReference type="Proteomes" id="UP000054408"/>
    </source>
</evidence>